<dbReference type="Proteomes" id="UP000735302">
    <property type="component" value="Unassembled WGS sequence"/>
</dbReference>
<protein>
    <submittedName>
        <fullName evidence="9">Transient receptor potential cation channel subfamily a member 1</fullName>
    </submittedName>
</protein>
<dbReference type="GO" id="GO:0005216">
    <property type="term" value="F:monoatomic ion channel activity"/>
    <property type="evidence" value="ECO:0007669"/>
    <property type="project" value="InterPro"/>
</dbReference>
<gene>
    <name evidence="9" type="ORF">PoB_005007200</name>
</gene>
<feature type="coiled-coil region" evidence="7">
    <location>
        <begin position="408"/>
        <end position="442"/>
    </location>
</feature>
<dbReference type="AlphaFoldDB" id="A0AAV4BWX2"/>
<keyword evidence="7" id="KW-0175">Coiled coil</keyword>
<evidence type="ECO:0000256" key="6">
    <source>
        <dbReference type="ARBA" id="ARBA00023303"/>
    </source>
</evidence>
<feature type="transmembrane region" description="Helical" evidence="8">
    <location>
        <begin position="183"/>
        <end position="203"/>
    </location>
</feature>
<evidence type="ECO:0000256" key="8">
    <source>
        <dbReference type="SAM" id="Phobius"/>
    </source>
</evidence>
<dbReference type="InterPro" id="IPR052076">
    <property type="entry name" value="TRP_cation_channel"/>
</dbReference>
<dbReference type="GO" id="GO:1902495">
    <property type="term" value="C:transmembrane transporter complex"/>
    <property type="evidence" value="ECO:0007669"/>
    <property type="project" value="TreeGrafter"/>
</dbReference>
<reference evidence="9 10" key="1">
    <citation type="journal article" date="2021" name="Elife">
        <title>Chloroplast acquisition without the gene transfer in kleptoplastic sea slugs, Plakobranchus ocellatus.</title>
        <authorList>
            <person name="Maeda T."/>
            <person name="Takahashi S."/>
            <person name="Yoshida T."/>
            <person name="Shimamura S."/>
            <person name="Takaki Y."/>
            <person name="Nagai Y."/>
            <person name="Toyoda A."/>
            <person name="Suzuki Y."/>
            <person name="Arimoto A."/>
            <person name="Ishii H."/>
            <person name="Satoh N."/>
            <person name="Nishiyama T."/>
            <person name="Hasebe M."/>
            <person name="Maruyama T."/>
            <person name="Minagawa J."/>
            <person name="Obokata J."/>
            <person name="Shigenobu S."/>
        </authorList>
    </citation>
    <scope>NUCLEOTIDE SEQUENCE [LARGE SCALE GENOMIC DNA]</scope>
</reference>
<keyword evidence="10" id="KW-1185">Reference proteome</keyword>
<evidence type="ECO:0000256" key="5">
    <source>
        <dbReference type="ARBA" id="ARBA00023180"/>
    </source>
</evidence>
<keyword evidence="2" id="KW-0677">Repeat</keyword>
<evidence type="ECO:0000313" key="9">
    <source>
        <dbReference type="EMBL" id="GFO23567.1"/>
    </source>
</evidence>
<keyword evidence="8" id="KW-0472">Membrane</keyword>
<keyword evidence="8" id="KW-1133">Transmembrane helix</keyword>
<comment type="caution">
    <text evidence="9">The sequence shown here is derived from an EMBL/GenBank/DDBJ whole genome shotgun (WGS) entry which is preliminary data.</text>
</comment>
<evidence type="ECO:0000313" key="10">
    <source>
        <dbReference type="Proteomes" id="UP000735302"/>
    </source>
</evidence>
<feature type="transmembrane region" description="Helical" evidence="8">
    <location>
        <begin position="159"/>
        <end position="176"/>
    </location>
</feature>
<feature type="transmembrane region" description="Helical" evidence="8">
    <location>
        <begin position="255"/>
        <end position="274"/>
    </location>
</feature>
<keyword evidence="9" id="KW-0675">Receptor</keyword>
<evidence type="ECO:0000256" key="3">
    <source>
        <dbReference type="ARBA" id="ARBA00023043"/>
    </source>
</evidence>
<name>A0AAV4BWX2_9GAST</name>
<keyword evidence="8" id="KW-0812">Transmembrane</keyword>
<keyword evidence="6" id="KW-0407">Ion channel</keyword>
<evidence type="ECO:0000256" key="7">
    <source>
        <dbReference type="SAM" id="Coils"/>
    </source>
</evidence>
<feature type="transmembrane region" description="Helical" evidence="8">
    <location>
        <begin position="86"/>
        <end position="108"/>
    </location>
</feature>
<evidence type="ECO:0000256" key="1">
    <source>
        <dbReference type="ARBA" id="ARBA00022448"/>
    </source>
</evidence>
<keyword evidence="1" id="KW-0813">Transport</keyword>
<accession>A0AAV4BWX2</accession>
<keyword evidence="4" id="KW-0406">Ion transport</keyword>
<proteinExistence type="predicted"/>
<dbReference type="PANTHER" id="PTHR47143:SF1">
    <property type="entry name" value="ION_TRANS DOMAIN-CONTAINING PROTEIN"/>
    <property type="match status" value="1"/>
</dbReference>
<keyword evidence="3" id="KW-0040">ANK repeat</keyword>
<keyword evidence="5" id="KW-0325">Glycoprotein</keyword>
<feature type="transmembrane region" description="Helical" evidence="8">
    <location>
        <begin position="313"/>
        <end position="339"/>
    </location>
</feature>
<evidence type="ECO:0000256" key="2">
    <source>
        <dbReference type="ARBA" id="ARBA00022737"/>
    </source>
</evidence>
<organism evidence="9 10">
    <name type="scientific">Plakobranchus ocellatus</name>
    <dbReference type="NCBI Taxonomy" id="259542"/>
    <lineage>
        <taxon>Eukaryota</taxon>
        <taxon>Metazoa</taxon>
        <taxon>Spiralia</taxon>
        <taxon>Lophotrochozoa</taxon>
        <taxon>Mollusca</taxon>
        <taxon>Gastropoda</taxon>
        <taxon>Heterobranchia</taxon>
        <taxon>Euthyneura</taxon>
        <taxon>Panpulmonata</taxon>
        <taxon>Sacoglossa</taxon>
        <taxon>Placobranchoidea</taxon>
        <taxon>Plakobranchidae</taxon>
        <taxon>Plakobranchus</taxon>
    </lineage>
</organism>
<sequence length="481" mass="55632">MIELTPEAVKIVLDKCVKSSDHPKMHEDFTIEFNYKYIDPGPQGPICRHGPYNAMLAMLKWDREELLAHPLCQSNLSYKWRGFGRVIQLSSLLTQFGFMIVLFLFYFLNVKPHEDNYQCYPPGTTSVNGSNKTVFLSNFFNPSRRPKFGEDYLNTLENMLYIFMILVSAWELGNIISLGRRHLFSAQFSLTLLTVLLICYATLPPGHAPCDQEWRAIAYGTQVYFITASLFIVRYDKIGLYFVMYFEVIKTMLKVSVMLFFFVAAMSIPFDVFMHEDGFRSYQPAILSTLAMTVGEIQFRDNFIKGTNHPFRYELYCLFAVTCIFLNLALMNLMIGAAVGDISKVEKRAYLTRLRTQVTFLLDSETAVLGCLKNWFHTQKLVLRPNRKPKTFWQAIFKKLIYPEQIEFIKKTEEMNQTAQNAQALKEEMLNQRKQINELVKTTNTILETLQKLGNNQTVVRPYTPDTSSFLEVSQLPNATH</sequence>
<evidence type="ECO:0000256" key="4">
    <source>
        <dbReference type="ARBA" id="ARBA00023065"/>
    </source>
</evidence>
<dbReference type="PANTHER" id="PTHR47143">
    <property type="entry name" value="TRANSIENT RECEPTOR POTENTIAL CATION CHANNEL PROTEIN PAINLESS"/>
    <property type="match status" value="1"/>
</dbReference>
<dbReference type="EMBL" id="BLXT01005511">
    <property type="protein sequence ID" value="GFO23567.1"/>
    <property type="molecule type" value="Genomic_DNA"/>
</dbReference>